<proteinExistence type="predicted"/>
<evidence type="ECO:0000313" key="3">
    <source>
        <dbReference type="Proteomes" id="UP001060919"/>
    </source>
</evidence>
<keyword evidence="1" id="KW-0812">Transmembrane</keyword>
<evidence type="ECO:0000256" key="1">
    <source>
        <dbReference type="SAM" id="Phobius"/>
    </source>
</evidence>
<reference evidence="2" key="1">
    <citation type="submission" date="2022-09" db="EMBL/GenBank/DDBJ databases">
        <title>Aureispira anguillicida sp. nov., isolated from Leptocephalus of Japanese eel Anguilla japonica.</title>
        <authorList>
            <person name="Yuasa K."/>
            <person name="Mekata T."/>
            <person name="Ikunari K."/>
        </authorList>
    </citation>
    <scope>NUCLEOTIDE SEQUENCE</scope>
    <source>
        <strain evidence="2">EL160426</strain>
    </source>
</reference>
<keyword evidence="1" id="KW-0472">Membrane</keyword>
<dbReference type="AlphaFoldDB" id="A0A916DVW7"/>
<name>A0A916DVW7_9BACT</name>
<accession>A0A916DVW7</accession>
<protein>
    <submittedName>
        <fullName evidence="2">Uncharacterized protein</fullName>
    </submittedName>
</protein>
<dbReference type="EMBL" id="AP026867">
    <property type="protein sequence ID" value="BDS13496.1"/>
    <property type="molecule type" value="Genomic_DNA"/>
</dbReference>
<feature type="transmembrane region" description="Helical" evidence="1">
    <location>
        <begin position="64"/>
        <end position="85"/>
    </location>
</feature>
<keyword evidence="3" id="KW-1185">Reference proteome</keyword>
<evidence type="ECO:0000313" key="2">
    <source>
        <dbReference type="EMBL" id="BDS13496.1"/>
    </source>
</evidence>
<gene>
    <name evidence="2" type="ORF">AsAng_0042340</name>
</gene>
<dbReference type="RefSeq" id="WP_264788765.1">
    <property type="nucleotide sequence ID" value="NZ_AP026867.1"/>
</dbReference>
<sequence>MKDNYNIKVNPPELSSEQIEKHQDFDALFAQFQAKVPPNEEMAIVPASETTTQTTKGSKISPLMIKYGTGAVMAVAASILLVFMIRQSMMSLDATIPTSQINEQLALQAPFSDFSKPFSHLVVNSAEEGETLNYHSGSKIIVPASAFVDEKGLPVKGKVDIQYREFNDHVDMFLAGVPKEQDKHQNLQSAGMMEIKGFKDGKPVYLSMDKTLDVELKGKLAQEISTTDLKVYVYSKQDDLWDYTGKDDVEVITQVSIPQSTPEPDLPTKEEALAQAKVTLASSKPRKPIRPGQPNDMQSFDLDINIEDFPELAAYNQDVTLMVKKSALTNATFDTVWNSMKMVGLGNNKYQMELVYEGFEGNIVRKFEVYPVVVATQEAQKRYEAEMDDYHLKLEQWEQDVIAEAEQVANPQTIANNERMWNEVVNRFSIHRFGLWNCGKEVILKETLEIKASFVDENGNDIDINQLFITNNDQQLYYFASTTTQDNETSLKYDATAENKIWALTAENELLVANVEDEERPNNEFVFQMKPAGRIDSEEDVRTLLTF</sequence>
<organism evidence="2 3">
    <name type="scientific">Aureispira anguillae</name>
    <dbReference type="NCBI Taxonomy" id="2864201"/>
    <lineage>
        <taxon>Bacteria</taxon>
        <taxon>Pseudomonadati</taxon>
        <taxon>Bacteroidota</taxon>
        <taxon>Saprospiria</taxon>
        <taxon>Saprospirales</taxon>
        <taxon>Saprospiraceae</taxon>
        <taxon>Aureispira</taxon>
    </lineage>
</organism>
<dbReference type="KEGG" id="aup:AsAng_0042340"/>
<keyword evidence="1" id="KW-1133">Transmembrane helix</keyword>
<dbReference type="Proteomes" id="UP001060919">
    <property type="component" value="Chromosome"/>
</dbReference>